<feature type="transmembrane region" description="Helical" evidence="6">
    <location>
        <begin position="139"/>
        <end position="158"/>
    </location>
</feature>
<name>A0A7W4K672_9PROT</name>
<dbReference type="SUPFAM" id="SSF53649">
    <property type="entry name" value="Alkaline phosphatase-like"/>
    <property type="match status" value="1"/>
</dbReference>
<evidence type="ECO:0000259" key="7">
    <source>
        <dbReference type="Pfam" id="PF00884"/>
    </source>
</evidence>
<dbReference type="AlphaFoldDB" id="A0A7W4K672"/>
<keyword evidence="5 6" id="KW-0472">Membrane</keyword>
<proteinExistence type="predicted"/>
<keyword evidence="9" id="KW-1185">Reference proteome</keyword>
<evidence type="ECO:0000256" key="2">
    <source>
        <dbReference type="ARBA" id="ARBA00022475"/>
    </source>
</evidence>
<dbReference type="Gene3D" id="3.40.720.10">
    <property type="entry name" value="Alkaline Phosphatase, subunit A"/>
    <property type="match status" value="1"/>
</dbReference>
<evidence type="ECO:0000256" key="3">
    <source>
        <dbReference type="ARBA" id="ARBA00022692"/>
    </source>
</evidence>
<dbReference type="PANTHER" id="PTHR47371">
    <property type="entry name" value="LIPOTEICHOIC ACID SYNTHASE"/>
    <property type="match status" value="1"/>
</dbReference>
<dbReference type="Proteomes" id="UP000578030">
    <property type="component" value="Unassembled WGS sequence"/>
</dbReference>
<dbReference type="GO" id="GO:0005886">
    <property type="term" value="C:plasma membrane"/>
    <property type="evidence" value="ECO:0007669"/>
    <property type="project" value="UniProtKB-SubCell"/>
</dbReference>
<evidence type="ECO:0000256" key="1">
    <source>
        <dbReference type="ARBA" id="ARBA00004651"/>
    </source>
</evidence>
<evidence type="ECO:0000256" key="5">
    <source>
        <dbReference type="ARBA" id="ARBA00023136"/>
    </source>
</evidence>
<keyword evidence="3 6" id="KW-0812">Transmembrane</keyword>
<keyword evidence="2" id="KW-1003">Cell membrane</keyword>
<gene>
    <name evidence="8" type="ORF">HLH28_05985</name>
</gene>
<feature type="transmembrane region" description="Helical" evidence="6">
    <location>
        <begin position="110"/>
        <end position="127"/>
    </location>
</feature>
<accession>A0A7W4K672</accession>
<dbReference type="InterPro" id="IPR017850">
    <property type="entry name" value="Alkaline_phosphatase_core_sf"/>
</dbReference>
<feature type="domain" description="Sulfatase N-terminal" evidence="7">
    <location>
        <begin position="223"/>
        <end position="441"/>
    </location>
</feature>
<keyword evidence="4 6" id="KW-1133">Transmembrane helix</keyword>
<dbReference type="RefSeq" id="WP_182956088.1">
    <property type="nucleotide sequence ID" value="NZ_JABEQM010000003.1"/>
</dbReference>
<evidence type="ECO:0000313" key="8">
    <source>
        <dbReference type="EMBL" id="MBB2201134.1"/>
    </source>
</evidence>
<protein>
    <submittedName>
        <fullName evidence="8">LTA synthase family protein</fullName>
    </submittedName>
</protein>
<dbReference type="InterPro" id="IPR050448">
    <property type="entry name" value="OpgB/LTA_synthase_biosynth"/>
</dbReference>
<dbReference type="EMBL" id="JABEQM010000003">
    <property type="protein sequence ID" value="MBB2201134.1"/>
    <property type="molecule type" value="Genomic_DNA"/>
</dbReference>
<reference evidence="8 9" key="1">
    <citation type="submission" date="2020-04" db="EMBL/GenBank/DDBJ databases">
        <title>Description of novel Gluconacetobacter.</title>
        <authorList>
            <person name="Sombolestani A."/>
        </authorList>
    </citation>
    <scope>NUCLEOTIDE SEQUENCE [LARGE SCALE GENOMIC DNA]</scope>
    <source>
        <strain evidence="8 9">LMG 27802</strain>
    </source>
</reference>
<dbReference type="CDD" id="cd16015">
    <property type="entry name" value="LTA_synthase"/>
    <property type="match status" value="1"/>
</dbReference>
<evidence type="ECO:0000256" key="6">
    <source>
        <dbReference type="SAM" id="Phobius"/>
    </source>
</evidence>
<feature type="transmembrane region" description="Helical" evidence="6">
    <location>
        <begin position="6"/>
        <end position="24"/>
    </location>
</feature>
<evidence type="ECO:0000256" key="4">
    <source>
        <dbReference type="ARBA" id="ARBA00022989"/>
    </source>
</evidence>
<dbReference type="PANTHER" id="PTHR47371:SF3">
    <property type="entry name" value="PHOSPHOGLYCEROL TRANSFERASE I"/>
    <property type="match status" value="1"/>
</dbReference>
<comment type="subcellular location">
    <subcellularLocation>
        <location evidence="1">Cell membrane</location>
        <topology evidence="1">Multi-pass membrane protein</topology>
    </subcellularLocation>
</comment>
<dbReference type="Pfam" id="PF00884">
    <property type="entry name" value="Sulfatase"/>
    <property type="match status" value="1"/>
</dbReference>
<organism evidence="8 9">
    <name type="scientific">Gluconacetobacter tumulisoli</name>
    <dbReference type="NCBI Taxonomy" id="1286189"/>
    <lineage>
        <taxon>Bacteria</taxon>
        <taxon>Pseudomonadati</taxon>
        <taxon>Pseudomonadota</taxon>
        <taxon>Alphaproteobacteria</taxon>
        <taxon>Acetobacterales</taxon>
        <taxon>Acetobacteraceae</taxon>
        <taxon>Gluconacetobacter</taxon>
    </lineage>
</organism>
<comment type="caution">
    <text evidence="8">The sequence shown here is derived from an EMBL/GenBank/DDBJ whole genome shotgun (WGS) entry which is preliminary data.</text>
</comment>
<sequence length="510" mass="56822">MIETWEILATAILIIVAVLLLRIAATRIRRPFHCDLPDLAVGLTLWLSTSLITLRPTSSALLWTTLAAGLALADHTKRKILREPVVFADAAELLQIFTHPRFYLPFVHPVLFYGIGSILVSSTAILFSFENPIFTGDAIGLRLIGLLLIVLPALGYFWRPSLNVMAYCMRRLRPTENPVIDAEQLGLLASFAVHTVLSREERPKRRAQATFGIVTVPPCAPPVVVVQAESFCDPRRWYSGLPPILPEYTACTQRAWRHGRLGVPAWGANTIRSEFACLSGLSSTDLGLDRFNPYHSFARRRVDTLAWRLREAGYATVCVHPYARSFYARNKVMPQLGFEYFIGVEEFTASRGTFVTDEALADWINRFMLREARPVFLFAISVANHGPWNGRTTSECGAEMAGYLDGLSRTDRMIGMLSQASWLQDRDGILAIYGDHQPSLSCLSQTICGTDTATDYCILDATISHGMRHDIDVHHLGHDISHRLAERASIQENLGRAASCATDRLAFAHV</sequence>
<dbReference type="InterPro" id="IPR000917">
    <property type="entry name" value="Sulfatase_N"/>
</dbReference>
<evidence type="ECO:0000313" key="9">
    <source>
        <dbReference type="Proteomes" id="UP000578030"/>
    </source>
</evidence>